<evidence type="ECO:0000313" key="3">
    <source>
        <dbReference type="Proteomes" id="UP000244178"/>
    </source>
</evidence>
<evidence type="ECO:0000313" key="2">
    <source>
        <dbReference type="EMBL" id="PUA45383.1"/>
    </source>
</evidence>
<name>A0A2T6GMJ7_9PSED</name>
<organism evidence="2 3">
    <name type="scientific">Pseudomonas protegens</name>
    <dbReference type="NCBI Taxonomy" id="380021"/>
    <lineage>
        <taxon>Bacteria</taxon>
        <taxon>Pseudomonadati</taxon>
        <taxon>Pseudomonadota</taxon>
        <taxon>Gammaproteobacteria</taxon>
        <taxon>Pseudomonadales</taxon>
        <taxon>Pseudomonadaceae</taxon>
        <taxon>Pseudomonas</taxon>
    </lineage>
</organism>
<feature type="region of interest" description="Disordered" evidence="1">
    <location>
        <begin position="49"/>
        <end position="80"/>
    </location>
</feature>
<sequence length="80" mass="8068">MHRAVLRRSRLAGEGARKPCSAWADAFAGKPAPTAVRCTAQLPVGAGLPAKGPASLAAPVTTPSLASQRLQPPAATEARG</sequence>
<proteinExistence type="predicted"/>
<dbReference type="Proteomes" id="UP000244178">
    <property type="component" value="Unassembled WGS sequence"/>
</dbReference>
<reference evidence="2 3" key="1">
    <citation type="submission" date="2018-03" db="EMBL/GenBank/DDBJ databases">
        <title>Draft genome sequence of the plant growth promoting rhizobacterium Pseudomonas protegens strain BNJ-SS-45 isolated from wheat (Triticum aestivum) rhizosphere.</title>
        <authorList>
            <person name="Bajpai A."/>
            <person name="Shende K."/>
            <person name="Meena N."/>
            <person name="Upadhyayula S.R."/>
            <person name="Suravajhala P."/>
            <person name="Medicherla K.M."/>
            <person name="Johri B.N."/>
        </authorList>
    </citation>
    <scope>NUCLEOTIDE SEQUENCE [LARGE SCALE GENOMIC DNA]</scope>
    <source>
        <strain evidence="2 3">BNJ-SS-45</strain>
    </source>
</reference>
<accession>A0A2T6GMJ7</accession>
<evidence type="ECO:0000256" key="1">
    <source>
        <dbReference type="SAM" id="MobiDB-lite"/>
    </source>
</evidence>
<dbReference type="EMBL" id="PYJM01000002">
    <property type="protein sequence ID" value="PUA45383.1"/>
    <property type="molecule type" value="Genomic_DNA"/>
</dbReference>
<protein>
    <submittedName>
        <fullName evidence="2">Uncharacterized protein</fullName>
    </submittedName>
</protein>
<dbReference type="AlphaFoldDB" id="A0A2T6GMJ7"/>
<gene>
    <name evidence="2" type="ORF">C5U62_07775</name>
</gene>
<feature type="compositionally biased region" description="Polar residues" evidence="1">
    <location>
        <begin position="61"/>
        <end position="70"/>
    </location>
</feature>
<comment type="caution">
    <text evidence="2">The sequence shown here is derived from an EMBL/GenBank/DDBJ whole genome shotgun (WGS) entry which is preliminary data.</text>
</comment>